<dbReference type="InterPro" id="IPR043129">
    <property type="entry name" value="ATPase_NBD"/>
</dbReference>
<dbReference type="EMBL" id="RBUF01000721">
    <property type="protein sequence ID" value="RMU67858.1"/>
    <property type="molecule type" value="Genomic_DNA"/>
</dbReference>
<dbReference type="Gene3D" id="3.90.640.10">
    <property type="entry name" value="Actin, Chain A, domain 4"/>
    <property type="match status" value="1"/>
</dbReference>
<gene>
    <name evidence="1" type="ORF">ALP24_101412</name>
</gene>
<dbReference type="SMART" id="SM00268">
    <property type="entry name" value="ACTIN"/>
    <property type="match status" value="1"/>
</dbReference>
<accession>A0A3M5WCW6</accession>
<sequence>MGSKVIVMDISPATIQAGWRGEVVPSVDFPVPEKLFDEKGEVVEWGGVSALLDTVLLDKFKWSDSDEVTIMYVVPSMMPKAGKEKLLELSFDDDKYRLEGVFLKSAASAILFSLDRTKTTLEGKAVPEVTGVAIRADKKTAIIRVDPVFRDSLLPHASERLSRNSWEGSFDPQLALSDDSINILADTIVQAVQRTDVDIRSLLYKNLVLSGSRVNESGFYEKLKKSITEKAPKGVLIGMTLDPKPESAAWRGAAMYAASEGFVEGAVTKQGYDENSPSIVHRKCPF</sequence>
<dbReference type="Pfam" id="PF00022">
    <property type="entry name" value="Actin"/>
    <property type="match status" value="1"/>
</dbReference>
<evidence type="ECO:0000313" key="1">
    <source>
        <dbReference type="EMBL" id="RMU67858.1"/>
    </source>
</evidence>
<dbReference type="NCBIfam" id="NF040575">
    <property type="entry name" value="syringactin"/>
    <property type="match status" value="1"/>
</dbReference>
<dbReference type="AlphaFoldDB" id="A0A3M5WCW6"/>
<dbReference type="Proteomes" id="UP000274315">
    <property type="component" value="Unassembled WGS sequence"/>
</dbReference>
<proteinExistence type="predicted"/>
<comment type="caution">
    <text evidence="1">The sequence shown here is derived from an EMBL/GenBank/DDBJ whole genome shotgun (WGS) entry which is preliminary data.</text>
</comment>
<dbReference type="InterPro" id="IPR004000">
    <property type="entry name" value="Actin"/>
</dbReference>
<dbReference type="Gene3D" id="3.30.420.40">
    <property type="match status" value="3"/>
</dbReference>
<protein>
    <recommendedName>
        <fullName evidence="3">Actin-like protein</fullName>
    </recommendedName>
</protein>
<evidence type="ECO:0000313" key="2">
    <source>
        <dbReference type="Proteomes" id="UP000274315"/>
    </source>
</evidence>
<dbReference type="SUPFAM" id="SSF53067">
    <property type="entry name" value="Actin-like ATPase domain"/>
    <property type="match status" value="2"/>
</dbReference>
<evidence type="ECO:0008006" key="3">
    <source>
        <dbReference type="Google" id="ProtNLM"/>
    </source>
</evidence>
<reference evidence="1 2" key="1">
    <citation type="submission" date="2018-08" db="EMBL/GenBank/DDBJ databases">
        <title>Recombination of ecologically and evolutionarily significant loci maintains genetic cohesion in the Pseudomonas syringae species complex.</title>
        <authorList>
            <person name="Dillon M."/>
            <person name="Thakur S."/>
            <person name="Almeida R.N.D."/>
            <person name="Weir B.S."/>
            <person name="Guttman D.S."/>
        </authorList>
    </citation>
    <scope>NUCLEOTIDE SEQUENCE [LARGE SCALE GENOMIC DNA]</scope>
    <source>
        <strain evidence="1 2">ICMP 11935</strain>
    </source>
</reference>
<name>A0A3M5WCW6_PSEAP</name>
<organism evidence="1 2">
    <name type="scientific">Pseudomonas syringae pv. aptata</name>
    <dbReference type="NCBI Taxonomy" id="83167"/>
    <lineage>
        <taxon>Bacteria</taxon>
        <taxon>Pseudomonadati</taxon>
        <taxon>Pseudomonadota</taxon>
        <taxon>Gammaproteobacteria</taxon>
        <taxon>Pseudomonadales</taxon>
        <taxon>Pseudomonadaceae</taxon>
        <taxon>Pseudomonas</taxon>
        <taxon>Pseudomonas syringae</taxon>
    </lineage>
</organism>
<dbReference type="PANTHER" id="PTHR11937">
    <property type="entry name" value="ACTIN"/>
    <property type="match status" value="1"/>
</dbReference>